<comment type="similarity">
    <text evidence="3">Belongs to the UreF family.</text>
</comment>
<dbReference type="Proteomes" id="UP001164286">
    <property type="component" value="Unassembled WGS sequence"/>
</dbReference>
<accession>A0AA38HBT9</accession>
<dbReference type="InterPro" id="IPR002639">
    <property type="entry name" value="UreF"/>
</dbReference>
<evidence type="ECO:0000256" key="1">
    <source>
        <dbReference type="ARBA" id="ARBA00022988"/>
    </source>
</evidence>
<comment type="caution">
    <text evidence="5">The sequence shown here is derived from an EMBL/GenBank/DDBJ whole genome shotgun (WGS) entry which is preliminary data.</text>
</comment>
<dbReference type="RefSeq" id="XP_052947044.1">
    <property type="nucleotide sequence ID" value="XM_053086822.1"/>
</dbReference>
<reference evidence="5" key="1">
    <citation type="journal article" date="2022" name="G3 (Bethesda)">
        <title>High quality genome of the basidiomycete yeast Dioszegia hungarica PDD-24b-2 isolated from cloud water.</title>
        <authorList>
            <person name="Jarrige D."/>
            <person name="Haridas S."/>
            <person name="Bleykasten-Grosshans C."/>
            <person name="Joly M."/>
            <person name="Nadalig T."/>
            <person name="Sancelme M."/>
            <person name="Vuilleumier S."/>
            <person name="Grigoriev I.V."/>
            <person name="Amato P."/>
            <person name="Bringel F."/>
        </authorList>
    </citation>
    <scope>NUCLEOTIDE SEQUENCE</scope>
    <source>
        <strain evidence="5">PDD-24b-2</strain>
    </source>
</reference>
<organism evidence="5 6">
    <name type="scientific">Dioszegia hungarica</name>
    <dbReference type="NCBI Taxonomy" id="4972"/>
    <lineage>
        <taxon>Eukaryota</taxon>
        <taxon>Fungi</taxon>
        <taxon>Dikarya</taxon>
        <taxon>Basidiomycota</taxon>
        <taxon>Agaricomycotina</taxon>
        <taxon>Tremellomycetes</taxon>
        <taxon>Tremellales</taxon>
        <taxon>Bulleribasidiaceae</taxon>
        <taxon>Dioszegia</taxon>
    </lineage>
</organism>
<dbReference type="Gene3D" id="1.10.4190.10">
    <property type="entry name" value="Urease accessory protein UreF"/>
    <property type="match status" value="1"/>
</dbReference>
<gene>
    <name evidence="5" type="ORF">MKK02DRAFT_23978</name>
</gene>
<dbReference type="AlphaFoldDB" id="A0AA38HBT9"/>
<proteinExistence type="inferred from homology"/>
<keyword evidence="6" id="KW-1185">Reference proteome</keyword>
<dbReference type="PANTHER" id="PTHR33620">
    <property type="entry name" value="UREASE ACCESSORY PROTEIN F"/>
    <property type="match status" value="1"/>
</dbReference>
<name>A0AA38HBT9_9TREE</name>
<dbReference type="Pfam" id="PF01730">
    <property type="entry name" value="UreF"/>
    <property type="match status" value="1"/>
</dbReference>
<feature type="compositionally biased region" description="Polar residues" evidence="4">
    <location>
        <begin position="45"/>
        <end position="65"/>
    </location>
</feature>
<feature type="region of interest" description="Disordered" evidence="4">
    <location>
        <begin position="166"/>
        <end position="193"/>
    </location>
</feature>
<evidence type="ECO:0000313" key="5">
    <source>
        <dbReference type="EMBL" id="KAI9637267.1"/>
    </source>
</evidence>
<keyword evidence="1" id="KW-0996">Nickel insertion</keyword>
<sequence>MDPQTHLIYLLLDSNLPTGGFVASSGLESWAKHGLGGPYSAYTSTSAAPVSGTSHGAGQAGSQPSRAGGQVHASKRVTEFMEAEVDNYAMSTGWFVRQGWRVVEGRRDSGSAETATTADDIEQTLQSILALDKTHEATLLSHVSRRASKAQGVAILTLYTKGLTRPPGYATSTGDIPSDTNEEDKETSEEREGREEIAGAVVEGYKRLIRRGLAPGHLAVCWGLMMAALGLSLEKGYHLYLFLHARSVLSAAVRLNLIGPYLSSQLLLHPTNGILARHEVIPSEVEDEWSGGRGDFWDWAIEAEKGPATTWPLGEVLVARHDLQHSRIFNS</sequence>
<feature type="region of interest" description="Disordered" evidence="4">
    <location>
        <begin position="45"/>
        <end position="70"/>
    </location>
</feature>
<dbReference type="GeneID" id="77726023"/>
<dbReference type="GO" id="GO:0016151">
    <property type="term" value="F:nickel cation binding"/>
    <property type="evidence" value="ECO:0007669"/>
    <property type="project" value="InterPro"/>
</dbReference>
<evidence type="ECO:0000256" key="3">
    <source>
        <dbReference type="ARBA" id="ARBA00046339"/>
    </source>
</evidence>
<evidence type="ECO:0000313" key="6">
    <source>
        <dbReference type="Proteomes" id="UP001164286"/>
    </source>
</evidence>
<evidence type="ECO:0000256" key="4">
    <source>
        <dbReference type="SAM" id="MobiDB-lite"/>
    </source>
</evidence>
<keyword evidence="2" id="KW-0143">Chaperone</keyword>
<dbReference type="InterPro" id="IPR038277">
    <property type="entry name" value="UreF_sf"/>
</dbReference>
<protein>
    <submittedName>
        <fullName evidence="5">Uncharacterized protein</fullName>
    </submittedName>
</protein>
<evidence type="ECO:0000256" key="2">
    <source>
        <dbReference type="ARBA" id="ARBA00023186"/>
    </source>
</evidence>
<dbReference type="EMBL" id="JAKWFO010000004">
    <property type="protein sequence ID" value="KAI9637267.1"/>
    <property type="molecule type" value="Genomic_DNA"/>
</dbReference>
<dbReference type="PANTHER" id="PTHR33620:SF1">
    <property type="entry name" value="UREASE ACCESSORY PROTEIN F"/>
    <property type="match status" value="1"/>
</dbReference>